<sequence length="270" mass="30996">MENIRDYIKAFLVLSVFIISCSESTKVSKPPVEDLKVTYCEQYVERFVQIAKAVVSQYQGVTLVDLDTLQYSTLKEKYKNECGAYTSELNLRATDSIKKIDEYITEKTAKKEREEALSRNKKTVTDLLSRLDETDIPNLLKGIMELQSWEDSDALEDDVKDTIKRRVEYLSKKYKKQLVAELAWEVYKEQCGEPPSRSAWDNSISVVREFVKTVANDPSSIEFIGCSAPFLEKKNCYRTVCVFRGKNVFGGTVINSKTFYITNTKILKVM</sequence>
<gene>
    <name evidence="1" type="ORF">E6Q11_05895</name>
</gene>
<evidence type="ECO:0000313" key="1">
    <source>
        <dbReference type="EMBL" id="TXG75944.1"/>
    </source>
</evidence>
<comment type="caution">
    <text evidence="1">The sequence shown here is derived from an EMBL/GenBank/DDBJ whole genome shotgun (WGS) entry which is preliminary data.</text>
</comment>
<dbReference type="AlphaFoldDB" id="A0A5C7J3V0"/>
<evidence type="ECO:0008006" key="3">
    <source>
        <dbReference type="Google" id="ProtNLM"/>
    </source>
</evidence>
<organism evidence="1 2">
    <name type="scientific">Candidatus Dojkabacteria bacterium</name>
    <dbReference type="NCBI Taxonomy" id="2099670"/>
    <lineage>
        <taxon>Bacteria</taxon>
        <taxon>Candidatus Dojkabacteria</taxon>
    </lineage>
</organism>
<accession>A0A5C7J3V0</accession>
<name>A0A5C7J3V0_9BACT</name>
<proteinExistence type="predicted"/>
<reference evidence="1 2" key="1">
    <citation type="submission" date="2018-09" db="EMBL/GenBank/DDBJ databases">
        <title>Metagenome Assembled Genomes from an Advanced Water Purification Facility.</title>
        <authorList>
            <person name="Stamps B.W."/>
            <person name="Spear J.R."/>
        </authorList>
    </citation>
    <scope>NUCLEOTIDE SEQUENCE [LARGE SCALE GENOMIC DNA]</scope>
    <source>
        <strain evidence="1">Bin_63_2</strain>
    </source>
</reference>
<dbReference type="Proteomes" id="UP000321026">
    <property type="component" value="Unassembled WGS sequence"/>
</dbReference>
<dbReference type="PROSITE" id="PS51257">
    <property type="entry name" value="PROKAR_LIPOPROTEIN"/>
    <property type="match status" value="1"/>
</dbReference>
<protein>
    <recommendedName>
        <fullName evidence="3">Lipoprotein</fullName>
    </recommendedName>
</protein>
<dbReference type="EMBL" id="SSDS01000092">
    <property type="protein sequence ID" value="TXG75944.1"/>
    <property type="molecule type" value="Genomic_DNA"/>
</dbReference>
<evidence type="ECO:0000313" key="2">
    <source>
        <dbReference type="Proteomes" id="UP000321026"/>
    </source>
</evidence>